<sequence length="217" mass="25427">MWDELKWLEQGAIPARDIHRGRHGRNTIYFPSVKNQGQVICESVLEASYCIWLEWDVDVKSYHAQPHTFRWTWNTARFQYTPDFYVIHELAANHFTEVKPDFTRAPAKYRITLREFIDHCDRESIRFKLADAGSIQRAVRLSNLKMLYTLIHRITQWEADYCSAFLSQQDTTLSLREVCLHPTPPSLRALAKAIFSGELLADLDRPLTLDSKLTKRM</sequence>
<evidence type="ECO:0000313" key="1">
    <source>
        <dbReference type="EMBL" id="OCR24158.1"/>
    </source>
</evidence>
<accession>A0A1C7Z6S0</accession>
<evidence type="ECO:0008006" key="3">
    <source>
        <dbReference type="Google" id="ProtNLM"/>
    </source>
</evidence>
<dbReference type="Proteomes" id="UP000093104">
    <property type="component" value="Unassembled WGS sequence"/>
</dbReference>
<dbReference type="Gene3D" id="3.40.91.30">
    <property type="match status" value="1"/>
</dbReference>
<reference evidence="1 2" key="1">
    <citation type="submission" date="2015-07" db="EMBL/GenBank/DDBJ databases">
        <title>Draft genome sequence of a diazotrophic, plant growth-promoting rhizobacterium of the Pseudomonas syringae complex.</title>
        <authorList>
            <person name="Patten C.L."/>
            <person name="Jeong H."/>
        </authorList>
    </citation>
    <scope>NUCLEOTIDE SEQUENCE [LARGE SCALE GENOMIC DNA]</scope>
    <source>
        <strain evidence="1 2">GR12-2</strain>
    </source>
</reference>
<protein>
    <recommendedName>
        <fullName evidence="3">TnsA endonuclease N-terminal domain-containing protein</fullName>
    </recommendedName>
</protein>
<dbReference type="OrthoDB" id="7008701at2"/>
<gene>
    <name evidence="1" type="ORF">AFK24_15475</name>
</gene>
<name>A0A1C7Z6S0_PSESX</name>
<evidence type="ECO:0000313" key="2">
    <source>
        <dbReference type="Proteomes" id="UP000093104"/>
    </source>
</evidence>
<organism evidence="1 2">
    <name type="scientific">Pseudomonas syringae</name>
    <dbReference type="NCBI Taxonomy" id="317"/>
    <lineage>
        <taxon>Bacteria</taxon>
        <taxon>Pseudomonadati</taxon>
        <taxon>Pseudomonadota</taxon>
        <taxon>Gammaproteobacteria</taxon>
        <taxon>Pseudomonadales</taxon>
        <taxon>Pseudomonadaceae</taxon>
        <taxon>Pseudomonas</taxon>
    </lineage>
</organism>
<proteinExistence type="predicted"/>
<comment type="caution">
    <text evidence="1">The sequence shown here is derived from an EMBL/GenBank/DDBJ whole genome shotgun (WGS) entry which is preliminary data.</text>
</comment>
<dbReference type="RefSeq" id="WP_065834032.1">
    <property type="nucleotide sequence ID" value="NZ_LGSI01000049.1"/>
</dbReference>
<dbReference type="AlphaFoldDB" id="A0A1C7Z6S0"/>
<dbReference type="EMBL" id="LGSI01000049">
    <property type="protein sequence ID" value="OCR24158.1"/>
    <property type="molecule type" value="Genomic_DNA"/>
</dbReference>